<accession>A0A225E0N5</accession>
<keyword evidence="2" id="KW-1185">Reference proteome</keyword>
<gene>
    <name evidence="1" type="ORF">FRUB_01695</name>
</gene>
<evidence type="ECO:0000313" key="1">
    <source>
        <dbReference type="EMBL" id="OWK45364.1"/>
    </source>
</evidence>
<organism evidence="1 2">
    <name type="scientific">Fimbriiglobus ruber</name>
    <dbReference type="NCBI Taxonomy" id="1908690"/>
    <lineage>
        <taxon>Bacteria</taxon>
        <taxon>Pseudomonadati</taxon>
        <taxon>Planctomycetota</taxon>
        <taxon>Planctomycetia</taxon>
        <taxon>Gemmatales</taxon>
        <taxon>Gemmataceae</taxon>
        <taxon>Fimbriiglobus</taxon>
    </lineage>
</organism>
<dbReference type="EMBL" id="NIDE01000002">
    <property type="protein sequence ID" value="OWK45364.1"/>
    <property type="molecule type" value="Genomic_DNA"/>
</dbReference>
<protein>
    <submittedName>
        <fullName evidence="1">Uncharacterized protein</fullName>
    </submittedName>
</protein>
<reference evidence="2" key="1">
    <citation type="submission" date="2017-06" db="EMBL/GenBank/DDBJ databases">
        <title>Genome analysis of Fimbriiglobus ruber SP5, the first member of the order Planctomycetales with confirmed chitinolytic capability.</title>
        <authorList>
            <person name="Ravin N.V."/>
            <person name="Rakitin A.L."/>
            <person name="Ivanova A.A."/>
            <person name="Beletsky A.V."/>
            <person name="Kulichevskaya I.S."/>
            <person name="Mardanov A.V."/>
            <person name="Dedysh S.N."/>
        </authorList>
    </citation>
    <scope>NUCLEOTIDE SEQUENCE [LARGE SCALE GENOMIC DNA]</scope>
    <source>
        <strain evidence="2">SP5</strain>
    </source>
</reference>
<dbReference type="AlphaFoldDB" id="A0A225E0N5"/>
<name>A0A225E0N5_9BACT</name>
<comment type="caution">
    <text evidence="1">The sequence shown here is derived from an EMBL/GenBank/DDBJ whole genome shotgun (WGS) entry which is preliminary data.</text>
</comment>
<dbReference type="Proteomes" id="UP000214646">
    <property type="component" value="Unassembled WGS sequence"/>
</dbReference>
<evidence type="ECO:0000313" key="2">
    <source>
        <dbReference type="Proteomes" id="UP000214646"/>
    </source>
</evidence>
<proteinExistence type="predicted"/>
<sequence>MEIEAWFLAEASHFPRIDSAITVPEIISKLGFDPSVDDMRQRAWPAEDMRACYAIGGKLYEKGRAENTVNALAYDRIYLETRSKFGHLDRLLTSLESFLEI</sequence>